<keyword evidence="1" id="KW-0812">Transmembrane</keyword>
<evidence type="ECO:0000256" key="1">
    <source>
        <dbReference type="SAM" id="Phobius"/>
    </source>
</evidence>
<sequence length="408" mass="45760">MARPGGWNLNGLDFSQGPEVRALIFGNGRAEEVPLDAFISEKYSSHIAASKRPTIQVLESHGGHRAGVGASRDLFEQICQSWGIRELFQQKINKPGSLPYFVHLSEEASLPTKTRCIKAIDLGFRWGPGHSNYVVFFGRFDFENSTFRAFLSSRNVLRCPSALELMVSKSDALRGHPLELFHLILECCEHYIDRDAQDCNKKMIEIGASLQVMDKGWTDGWGIHRANDSSDKSSTIYVTLDSVSWLKKNCCELIDIGQRYLDLAEDIRNTYHCDIPKDGVGDITHRAKLHCHMLVYLEAVLASQFNFHNNVLMQQQAQSALALSKSSKNIAAASQKDASSMKTISYLTLIFLPATFVSAIFSTTIFDFQNWGTGGNASVVSPGWWVFFSELQLNNVDYTKRMVLVAWE</sequence>
<reference evidence="2" key="1">
    <citation type="journal article" date="2021" name="Nat. Commun.">
        <title>Genetic determinants of endophytism in the Arabidopsis root mycobiome.</title>
        <authorList>
            <person name="Mesny F."/>
            <person name="Miyauchi S."/>
            <person name="Thiergart T."/>
            <person name="Pickel B."/>
            <person name="Atanasova L."/>
            <person name="Karlsson M."/>
            <person name="Huettel B."/>
            <person name="Barry K.W."/>
            <person name="Haridas S."/>
            <person name="Chen C."/>
            <person name="Bauer D."/>
            <person name="Andreopoulos W."/>
            <person name="Pangilinan J."/>
            <person name="LaButti K."/>
            <person name="Riley R."/>
            <person name="Lipzen A."/>
            <person name="Clum A."/>
            <person name="Drula E."/>
            <person name="Henrissat B."/>
            <person name="Kohler A."/>
            <person name="Grigoriev I.V."/>
            <person name="Martin F.M."/>
            <person name="Hacquard S."/>
        </authorList>
    </citation>
    <scope>NUCLEOTIDE SEQUENCE</scope>
    <source>
        <strain evidence="2">MPI-CAGE-AT-0147</strain>
    </source>
</reference>
<comment type="caution">
    <text evidence="2">The sequence shown here is derived from an EMBL/GenBank/DDBJ whole genome shotgun (WGS) entry which is preliminary data.</text>
</comment>
<keyword evidence="1" id="KW-1133">Transmembrane helix</keyword>
<feature type="transmembrane region" description="Helical" evidence="1">
    <location>
        <begin position="344"/>
        <end position="366"/>
    </location>
</feature>
<organism evidence="2 3">
    <name type="scientific">Dactylonectria macrodidyma</name>
    <dbReference type="NCBI Taxonomy" id="307937"/>
    <lineage>
        <taxon>Eukaryota</taxon>
        <taxon>Fungi</taxon>
        <taxon>Dikarya</taxon>
        <taxon>Ascomycota</taxon>
        <taxon>Pezizomycotina</taxon>
        <taxon>Sordariomycetes</taxon>
        <taxon>Hypocreomycetidae</taxon>
        <taxon>Hypocreales</taxon>
        <taxon>Nectriaceae</taxon>
        <taxon>Dactylonectria</taxon>
    </lineage>
</organism>
<keyword evidence="1" id="KW-0472">Membrane</keyword>
<keyword evidence="3" id="KW-1185">Reference proteome</keyword>
<dbReference type="AlphaFoldDB" id="A0A9P9F6B3"/>
<accession>A0A9P9F6B3</accession>
<gene>
    <name evidence="2" type="ORF">EDB81DRAFT_791634</name>
</gene>
<dbReference type="EMBL" id="JAGMUV010000006">
    <property type="protein sequence ID" value="KAH7153586.1"/>
    <property type="molecule type" value="Genomic_DNA"/>
</dbReference>
<dbReference type="Gene3D" id="1.20.58.340">
    <property type="entry name" value="Magnesium transport protein CorA, transmembrane region"/>
    <property type="match status" value="1"/>
</dbReference>
<name>A0A9P9F6B3_9HYPO</name>
<dbReference type="Proteomes" id="UP000738349">
    <property type="component" value="Unassembled WGS sequence"/>
</dbReference>
<proteinExistence type="predicted"/>
<evidence type="ECO:0000313" key="2">
    <source>
        <dbReference type="EMBL" id="KAH7153586.1"/>
    </source>
</evidence>
<dbReference type="OrthoDB" id="5032631at2759"/>
<evidence type="ECO:0000313" key="3">
    <source>
        <dbReference type="Proteomes" id="UP000738349"/>
    </source>
</evidence>
<protein>
    <submittedName>
        <fullName evidence="2">Uncharacterized protein</fullName>
    </submittedName>
</protein>